<organism evidence="3 4">
    <name type="scientific">Caldinitratiruptor microaerophilus</name>
    <dbReference type="NCBI Taxonomy" id="671077"/>
    <lineage>
        <taxon>Bacteria</taxon>
        <taxon>Bacillati</taxon>
        <taxon>Bacillota</taxon>
        <taxon>Clostridia</taxon>
        <taxon>Eubacteriales</taxon>
        <taxon>Symbiobacteriaceae</taxon>
        <taxon>Caldinitratiruptor</taxon>
    </lineage>
</organism>
<keyword evidence="4" id="KW-1185">Reference proteome</keyword>
<dbReference type="SMART" id="SM00091">
    <property type="entry name" value="PAS"/>
    <property type="match status" value="1"/>
</dbReference>
<evidence type="ECO:0000313" key="3">
    <source>
        <dbReference type="EMBL" id="BDG61364.1"/>
    </source>
</evidence>
<dbReference type="InterPro" id="IPR013767">
    <property type="entry name" value="PAS_fold"/>
</dbReference>
<dbReference type="EMBL" id="AP025628">
    <property type="protein sequence ID" value="BDG61364.1"/>
    <property type="molecule type" value="Genomic_DNA"/>
</dbReference>
<dbReference type="Proteomes" id="UP001163687">
    <property type="component" value="Chromosome"/>
</dbReference>
<dbReference type="AlphaFoldDB" id="A0AA35CL75"/>
<dbReference type="SMART" id="SM00471">
    <property type="entry name" value="HDc"/>
    <property type="match status" value="1"/>
</dbReference>
<sequence>MDQKLLAAAAPYLQLATPVAVTDTDRRIVACNDAYCEVTGYARDQLLGQPIRILRSPRAWPGPNESLRLALATSGRWEGYLLNARPDGADWIAHLSVSPIDDGSSRLGFVDIVHDVTAFAQELSGAVPGTPIEPAFVRPHEANIDIFRHLIMSLARMAEVRDPDIQGHLERVQALTRWLLATVDPPSCSQEEREWTALLSILHDVGKVTIPEGILFKPGPLLPEERQLVQLHTTSGEQLLRQFLDIPGFERWRQHAAEIARWHHERWDGTGYPDRLAGAAIPLHARAVGLADVVDALLSQRAYKLPWSWSRVVEYVREQSGRQFDPALVDAFFKVQGLIQKLYESKQAQTT</sequence>
<dbReference type="InterPro" id="IPR052020">
    <property type="entry name" value="Cyclic_di-GMP/3'3'-cGAMP_PDE"/>
</dbReference>
<reference evidence="3" key="1">
    <citation type="submission" date="2022-03" db="EMBL/GenBank/DDBJ databases">
        <title>Complete genome sequence of Caldinitratiruptor microaerophilus.</title>
        <authorList>
            <person name="Mukaiyama R."/>
            <person name="Nishiyama T."/>
            <person name="Ueda K."/>
        </authorList>
    </citation>
    <scope>NUCLEOTIDE SEQUENCE</scope>
    <source>
        <strain evidence="3">JCM 16183</strain>
    </source>
</reference>
<feature type="domain" description="HD-GYP" evidence="2">
    <location>
        <begin position="143"/>
        <end position="348"/>
    </location>
</feature>
<dbReference type="Gene3D" id="1.10.3210.10">
    <property type="entry name" value="Hypothetical protein af1432"/>
    <property type="match status" value="1"/>
</dbReference>
<evidence type="ECO:0000259" key="2">
    <source>
        <dbReference type="PROSITE" id="PS51832"/>
    </source>
</evidence>
<dbReference type="InterPro" id="IPR000014">
    <property type="entry name" value="PAS"/>
</dbReference>
<dbReference type="CDD" id="cd00130">
    <property type="entry name" value="PAS"/>
    <property type="match status" value="1"/>
</dbReference>
<evidence type="ECO:0000259" key="1">
    <source>
        <dbReference type="PROSITE" id="PS50112"/>
    </source>
</evidence>
<dbReference type="GO" id="GO:0006355">
    <property type="term" value="P:regulation of DNA-templated transcription"/>
    <property type="evidence" value="ECO:0007669"/>
    <property type="project" value="InterPro"/>
</dbReference>
<evidence type="ECO:0008006" key="5">
    <source>
        <dbReference type="Google" id="ProtNLM"/>
    </source>
</evidence>
<dbReference type="InterPro" id="IPR003607">
    <property type="entry name" value="HD/PDEase_dom"/>
</dbReference>
<dbReference type="NCBIfam" id="TIGR00229">
    <property type="entry name" value="sensory_box"/>
    <property type="match status" value="1"/>
</dbReference>
<dbReference type="PROSITE" id="PS50112">
    <property type="entry name" value="PAS"/>
    <property type="match status" value="1"/>
</dbReference>
<dbReference type="Pfam" id="PF13487">
    <property type="entry name" value="HD_5"/>
    <property type="match status" value="1"/>
</dbReference>
<feature type="domain" description="PAS" evidence="1">
    <location>
        <begin position="2"/>
        <end position="74"/>
    </location>
</feature>
<dbReference type="SUPFAM" id="SSF109604">
    <property type="entry name" value="HD-domain/PDEase-like"/>
    <property type="match status" value="1"/>
</dbReference>
<accession>A0AA35CL75</accession>
<dbReference type="InterPro" id="IPR035965">
    <property type="entry name" value="PAS-like_dom_sf"/>
</dbReference>
<dbReference type="Gene3D" id="3.30.450.20">
    <property type="entry name" value="PAS domain"/>
    <property type="match status" value="1"/>
</dbReference>
<evidence type="ECO:0000313" key="4">
    <source>
        <dbReference type="Proteomes" id="UP001163687"/>
    </source>
</evidence>
<protein>
    <recommendedName>
        <fullName evidence="5">PAS domain S-box-containing protein</fullName>
    </recommendedName>
</protein>
<dbReference type="InterPro" id="IPR037522">
    <property type="entry name" value="HD_GYP_dom"/>
</dbReference>
<gene>
    <name evidence="3" type="ORF">caldi_24540</name>
</gene>
<name>A0AA35CL75_9FIRM</name>
<dbReference type="SUPFAM" id="SSF55785">
    <property type="entry name" value="PYP-like sensor domain (PAS domain)"/>
    <property type="match status" value="1"/>
</dbReference>
<dbReference type="RefSeq" id="WP_264842018.1">
    <property type="nucleotide sequence ID" value="NZ_AP025628.1"/>
</dbReference>
<dbReference type="CDD" id="cd00077">
    <property type="entry name" value="HDc"/>
    <property type="match status" value="1"/>
</dbReference>
<dbReference type="PANTHER" id="PTHR45228">
    <property type="entry name" value="CYCLIC DI-GMP PHOSPHODIESTERASE TM_0186-RELATED"/>
    <property type="match status" value="1"/>
</dbReference>
<dbReference type="Pfam" id="PF00989">
    <property type="entry name" value="PAS"/>
    <property type="match status" value="1"/>
</dbReference>
<proteinExistence type="predicted"/>
<dbReference type="PROSITE" id="PS51832">
    <property type="entry name" value="HD_GYP"/>
    <property type="match status" value="1"/>
</dbReference>
<dbReference type="KEGG" id="cmic:caldi_24540"/>